<feature type="domain" description="Reticulon" evidence="8">
    <location>
        <begin position="300"/>
        <end position="487"/>
    </location>
</feature>
<feature type="transmembrane region" description="Helical" evidence="6">
    <location>
        <begin position="313"/>
        <end position="340"/>
    </location>
</feature>
<dbReference type="Pfam" id="PF02453">
    <property type="entry name" value="Reticulon"/>
    <property type="match status" value="1"/>
</dbReference>
<comment type="caution">
    <text evidence="9">The sequence shown here is derived from an EMBL/GenBank/DDBJ whole genome shotgun (WGS) entry which is preliminary data.</text>
</comment>
<evidence type="ECO:0000259" key="8">
    <source>
        <dbReference type="PROSITE" id="PS50845"/>
    </source>
</evidence>
<evidence type="ECO:0000256" key="6">
    <source>
        <dbReference type="RuleBase" id="RU363132"/>
    </source>
</evidence>
<evidence type="ECO:0000313" key="9">
    <source>
        <dbReference type="EMBL" id="CAK8694831.1"/>
    </source>
</evidence>
<accession>A0ABP0GV54</accession>
<comment type="subcellular location">
    <subcellularLocation>
        <location evidence="1 6">Endoplasmic reticulum membrane</location>
        <topology evidence="1 6">Multi-pass membrane protein</topology>
    </subcellularLocation>
</comment>
<keyword evidence="5 6" id="KW-0472">Membrane</keyword>
<dbReference type="InterPro" id="IPR046964">
    <property type="entry name" value="RTN1-4"/>
</dbReference>
<evidence type="ECO:0000256" key="3">
    <source>
        <dbReference type="ARBA" id="ARBA00022824"/>
    </source>
</evidence>
<keyword evidence="10" id="KW-1185">Reference proteome</keyword>
<feature type="transmembrane region" description="Helical" evidence="6">
    <location>
        <begin position="422"/>
        <end position="446"/>
    </location>
</feature>
<evidence type="ECO:0000313" key="10">
    <source>
        <dbReference type="Proteomes" id="UP001642483"/>
    </source>
</evidence>
<keyword evidence="3 6" id="KW-0256">Endoplasmic reticulum</keyword>
<evidence type="ECO:0000256" key="7">
    <source>
        <dbReference type="SAM" id="MobiDB-lite"/>
    </source>
</evidence>
<evidence type="ECO:0000256" key="4">
    <source>
        <dbReference type="ARBA" id="ARBA00022989"/>
    </source>
</evidence>
<dbReference type="Proteomes" id="UP001642483">
    <property type="component" value="Unassembled WGS sequence"/>
</dbReference>
<reference evidence="9 10" key="1">
    <citation type="submission" date="2024-02" db="EMBL/GenBank/DDBJ databases">
        <authorList>
            <person name="Daric V."/>
            <person name="Darras S."/>
        </authorList>
    </citation>
    <scope>NUCLEOTIDE SEQUENCE [LARGE SCALE GENOMIC DNA]</scope>
</reference>
<dbReference type="Gene3D" id="1.20.5.2480">
    <property type="match status" value="1"/>
</dbReference>
<organism evidence="9 10">
    <name type="scientific">Clavelina lepadiformis</name>
    <name type="common">Light-bulb sea squirt</name>
    <name type="synonym">Ascidia lepadiformis</name>
    <dbReference type="NCBI Taxonomy" id="159417"/>
    <lineage>
        <taxon>Eukaryota</taxon>
        <taxon>Metazoa</taxon>
        <taxon>Chordata</taxon>
        <taxon>Tunicata</taxon>
        <taxon>Ascidiacea</taxon>
        <taxon>Aplousobranchia</taxon>
        <taxon>Clavelinidae</taxon>
        <taxon>Clavelina</taxon>
    </lineage>
</organism>
<evidence type="ECO:0000256" key="1">
    <source>
        <dbReference type="ARBA" id="ARBA00004477"/>
    </source>
</evidence>
<feature type="region of interest" description="Disordered" evidence="7">
    <location>
        <begin position="116"/>
        <end position="285"/>
    </location>
</feature>
<feature type="compositionally biased region" description="Basic and acidic residues" evidence="7">
    <location>
        <begin position="56"/>
        <end position="67"/>
    </location>
</feature>
<sequence length="487" mass="53493">MGDYETSLTMKYEADGEATAEDNQSDKAGSTGSEGSEGFVKVDDVIDEVETLPTPVEEKPPKVDKPTVETLPSEAKGKTNIELAMLEHLDPQDDEFASEKCLRDYYDQLPTETAPFSVNEIVPDEATSPGGFEEVQRDTSANRIDLFQEEEKLPNFSPESRSSFPDSTSLMDHATVLQPSASGEPSEAEKSGSEESSMSVQPDDTADIDLVGSSPIAADPKPNAVEDLEPKSEVEEVNTVQSEPDVTESEPLIETPKVKEVSFEPPKEEPVKAKPSTEEQPPQPKPIDFASHFKLSPGGVVDLLYWRNVKASAVVFSLTLLILLSLCCYSVVSVIAYLALSLLTVTISVRLYKFVLQTLNGTQQPNPFQQLLDADIALSKEQVHKYADAILDRFNSIMLATRDLVLVKSVVSSLKFGVTMWLLTYIGCCFNGLTLLIIDVVLAFTLPPFYEKYQEPIDEYYGKAKSKIDEITALIRSKIPGSKAKTQ</sequence>
<evidence type="ECO:0000256" key="5">
    <source>
        <dbReference type="ARBA" id="ARBA00023136"/>
    </source>
</evidence>
<feature type="compositionally biased region" description="Basic and acidic residues" evidence="7">
    <location>
        <begin position="256"/>
        <end position="277"/>
    </location>
</feature>
<dbReference type="PROSITE" id="PS50845">
    <property type="entry name" value="RETICULON"/>
    <property type="match status" value="1"/>
</dbReference>
<name>A0ABP0GV54_CLALP</name>
<evidence type="ECO:0000256" key="2">
    <source>
        <dbReference type="ARBA" id="ARBA00022692"/>
    </source>
</evidence>
<keyword evidence="4 6" id="KW-1133">Transmembrane helix</keyword>
<proteinExistence type="predicted"/>
<dbReference type="PANTHER" id="PTHR45799">
    <property type="entry name" value="RETICULON-LIKE PROTEIN"/>
    <property type="match status" value="1"/>
</dbReference>
<dbReference type="PANTHER" id="PTHR45799:SF7">
    <property type="entry name" value="RETICULON"/>
    <property type="match status" value="1"/>
</dbReference>
<feature type="compositionally biased region" description="Polar residues" evidence="7">
    <location>
        <begin position="157"/>
        <end position="170"/>
    </location>
</feature>
<feature type="region of interest" description="Disordered" evidence="7">
    <location>
        <begin position="1"/>
        <end position="76"/>
    </location>
</feature>
<dbReference type="EMBL" id="CAWYQH010000141">
    <property type="protein sequence ID" value="CAK8694831.1"/>
    <property type="molecule type" value="Genomic_DNA"/>
</dbReference>
<dbReference type="InterPro" id="IPR003388">
    <property type="entry name" value="Reticulon"/>
</dbReference>
<protein>
    <recommendedName>
        <fullName evidence="6">Reticulon-like protein</fullName>
    </recommendedName>
</protein>
<keyword evidence="2 6" id="KW-0812">Transmembrane</keyword>
<gene>
    <name evidence="9" type="ORF">CVLEPA_LOCUS28159</name>
</gene>